<dbReference type="EMBL" id="HBGE01103625">
    <property type="protein sequence ID" value="CAD9184988.1"/>
    <property type="molecule type" value="Transcribed_RNA"/>
</dbReference>
<name>A0A7S1S7D9_ALECA</name>
<proteinExistence type="predicted"/>
<dbReference type="AlphaFoldDB" id="A0A7S1S7D9"/>
<evidence type="ECO:0000313" key="1">
    <source>
        <dbReference type="EMBL" id="CAD9184988.1"/>
    </source>
</evidence>
<organism evidence="1">
    <name type="scientific">Alexandrium catenella</name>
    <name type="common">Red tide dinoflagellate</name>
    <name type="synonym">Gonyaulax catenella</name>
    <dbReference type="NCBI Taxonomy" id="2925"/>
    <lineage>
        <taxon>Eukaryota</taxon>
        <taxon>Sar</taxon>
        <taxon>Alveolata</taxon>
        <taxon>Dinophyceae</taxon>
        <taxon>Gonyaulacales</taxon>
        <taxon>Pyrocystaceae</taxon>
        <taxon>Alexandrium</taxon>
    </lineage>
</organism>
<sequence>MRMGERVFGFESVDLSYTMDDSRDKRRNCFNGLQRAREPGYLMHNYDPKDPDRHWYALGCPYFRAQYSGYRPGWPGANGDWEESWVELYAMPPSARQDPPQA</sequence>
<reference evidence="1" key="1">
    <citation type="submission" date="2021-01" db="EMBL/GenBank/DDBJ databases">
        <authorList>
            <person name="Corre E."/>
            <person name="Pelletier E."/>
            <person name="Niang G."/>
            <person name="Scheremetjew M."/>
            <person name="Finn R."/>
            <person name="Kale V."/>
            <person name="Holt S."/>
            <person name="Cochrane G."/>
            <person name="Meng A."/>
            <person name="Brown T."/>
            <person name="Cohen L."/>
        </authorList>
    </citation>
    <scope>NUCLEOTIDE SEQUENCE</scope>
    <source>
        <strain evidence="1">OF101</strain>
    </source>
</reference>
<gene>
    <name evidence="1" type="ORF">ACAT0790_LOCUS61762</name>
</gene>
<accession>A0A7S1S7D9</accession>
<protein>
    <submittedName>
        <fullName evidence="1">Uncharacterized protein</fullName>
    </submittedName>
</protein>